<keyword evidence="4" id="KW-0472">Membrane</keyword>
<keyword evidence="3" id="KW-0802">TPR repeat</keyword>
<dbReference type="SUPFAM" id="SSF46565">
    <property type="entry name" value="Chaperone J-domain"/>
    <property type="match status" value="1"/>
</dbReference>
<dbReference type="Gene3D" id="1.25.40.10">
    <property type="entry name" value="Tetratricopeptide repeat domain"/>
    <property type="match status" value="1"/>
</dbReference>
<evidence type="ECO:0008006" key="7">
    <source>
        <dbReference type="Google" id="ProtNLM"/>
    </source>
</evidence>
<keyword evidence="4" id="KW-1133">Transmembrane helix</keyword>
<dbReference type="Gene3D" id="1.10.287.110">
    <property type="entry name" value="DnaJ domain"/>
    <property type="match status" value="1"/>
</dbReference>
<gene>
    <name evidence="5" type="ORF">GCM10008936_21860</name>
</gene>
<keyword evidence="4" id="KW-0812">Transmembrane</keyword>
<dbReference type="InterPro" id="IPR011990">
    <property type="entry name" value="TPR-like_helical_dom_sf"/>
</dbReference>
<evidence type="ECO:0000313" key="6">
    <source>
        <dbReference type="Proteomes" id="UP001410648"/>
    </source>
</evidence>
<dbReference type="SMART" id="SM00028">
    <property type="entry name" value="TPR"/>
    <property type="match status" value="3"/>
</dbReference>
<dbReference type="RefSeq" id="WP_346025522.1">
    <property type="nucleotide sequence ID" value="NZ_BAAADA010000204.1"/>
</dbReference>
<dbReference type="InterPro" id="IPR036869">
    <property type="entry name" value="J_dom_sf"/>
</dbReference>
<organism evidence="5 6">
    <name type="scientific">Alkalibacterium indicireducens</name>
    <dbReference type="NCBI Taxonomy" id="398758"/>
    <lineage>
        <taxon>Bacteria</taxon>
        <taxon>Bacillati</taxon>
        <taxon>Bacillota</taxon>
        <taxon>Bacilli</taxon>
        <taxon>Lactobacillales</taxon>
        <taxon>Carnobacteriaceae</taxon>
        <taxon>Alkalibacterium</taxon>
    </lineage>
</organism>
<feature type="repeat" description="TPR" evidence="3">
    <location>
        <begin position="171"/>
        <end position="204"/>
    </location>
</feature>
<comment type="caution">
    <text evidence="5">The sequence shown here is derived from an EMBL/GenBank/DDBJ whole genome shotgun (WGS) entry which is preliminary data.</text>
</comment>
<keyword evidence="6" id="KW-1185">Reference proteome</keyword>
<evidence type="ECO:0000256" key="4">
    <source>
        <dbReference type="SAM" id="Phobius"/>
    </source>
</evidence>
<evidence type="ECO:0000256" key="1">
    <source>
        <dbReference type="ARBA" id="ARBA00022705"/>
    </source>
</evidence>
<dbReference type="PROSITE" id="PS50005">
    <property type="entry name" value="TPR"/>
    <property type="match status" value="1"/>
</dbReference>
<reference evidence="6" key="1">
    <citation type="journal article" date="2019" name="Int. J. Syst. Evol. Microbiol.">
        <title>The Global Catalogue of Microorganisms (GCM) 10K type strain sequencing project: providing services to taxonomists for standard genome sequencing and annotation.</title>
        <authorList>
            <consortium name="The Broad Institute Genomics Platform"/>
            <consortium name="The Broad Institute Genome Sequencing Center for Infectious Disease"/>
            <person name="Wu L."/>
            <person name="Ma J."/>
        </authorList>
    </citation>
    <scope>NUCLEOTIDE SEQUENCE [LARGE SCALE GENOMIC DNA]</scope>
    <source>
        <strain evidence="6">JCM 14232</strain>
    </source>
</reference>
<feature type="transmembrane region" description="Helical" evidence="4">
    <location>
        <begin position="332"/>
        <end position="351"/>
    </location>
</feature>
<keyword evidence="2" id="KW-0346">Stress response</keyword>
<dbReference type="SUPFAM" id="SSF48452">
    <property type="entry name" value="TPR-like"/>
    <property type="match status" value="1"/>
</dbReference>
<dbReference type="Proteomes" id="UP001410648">
    <property type="component" value="Unassembled WGS sequence"/>
</dbReference>
<sequence length="440" mass="51382">MVKQVNYYTELELNSDLSSEELGKQLKAIIRKWRNRTTAPDQEVRHKAEKKMEMAEEAIGILTDETKKAAYDIELIEQNKNQMNSLEHHETEQTSKRNFQEEYTRIYNKANDFIELEDFNETMNLAKELIDMNPKDWRGWEIAGRVYHNNDIELAKNYYQKAIQLEKNVPAYVYSNLGIAQKVLGETVEAFISFQNSLDIFPSFDRPLKECNNLLKYMDIDSVLPFFEQLKEKRNDVLVFETLANAYSLKADSLVQEIDHSPCFTSKEQIQKYIELIDKAKFYSEKSEMNEKITKAKHALGKEFDKSKIPVLVFPLISVLSILNSGRWSISVIFAFLISSLILAVIIDASIRPRYEINRWKFEGKGTFYDKVVDKTYVKDSLKWTMGIWFLLITVLSPITTLLYLSLAVYLVHNKFFPETIQKKSLQRVKISENGDIKYE</sequence>
<proteinExistence type="predicted"/>
<feature type="transmembrane region" description="Helical" evidence="4">
    <location>
        <begin position="388"/>
        <end position="412"/>
    </location>
</feature>
<protein>
    <recommendedName>
        <fullName evidence="7">Tetratricopeptide repeat-containing protein</fullName>
    </recommendedName>
</protein>
<evidence type="ECO:0000313" key="5">
    <source>
        <dbReference type="EMBL" id="GAA0494851.1"/>
    </source>
</evidence>
<accession>A0ABP3LB57</accession>
<keyword evidence="1" id="KW-0235">DNA replication</keyword>
<evidence type="ECO:0000256" key="2">
    <source>
        <dbReference type="ARBA" id="ARBA00023016"/>
    </source>
</evidence>
<name>A0ABP3LB57_9LACT</name>
<dbReference type="InterPro" id="IPR019734">
    <property type="entry name" value="TPR_rpt"/>
</dbReference>
<dbReference type="EMBL" id="BAAADA010000204">
    <property type="protein sequence ID" value="GAA0494851.1"/>
    <property type="molecule type" value="Genomic_DNA"/>
</dbReference>
<evidence type="ECO:0000256" key="3">
    <source>
        <dbReference type="PROSITE-ProRule" id="PRU00339"/>
    </source>
</evidence>